<dbReference type="Proteomes" id="UP000005237">
    <property type="component" value="Unassembled WGS sequence"/>
</dbReference>
<name>A0A8R1HIU6_CAEJA</name>
<evidence type="ECO:0000313" key="2">
    <source>
        <dbReference type="EnsemblMetazoa" id="CJA01089.1"/>
    </source>
</evidence>
<dbReference type="SMART" id="SM00670">
    <property type="entry name" value="PINc"/>
    <property type="match status" value="1"/>
</dbReference>
<protein>
    <submittedName>
        <fullName evidence="2">PINc domain-containing protein</fullName>
    </submittedName>
</protein>
<dbReference type="GO" id="GO:0030538">
    <property type="term" value="P:embryonic genitalia morphogenesis"/>
    <property type="evidence" value="ECO:0007669"/>
    <property type="project" value="EnsemblMetazoa"/>
</dbReference>
<reference evidence="2" key="2">
    <citation type="submission" date="2022-06" db="UniProtKB">
        <authorList>
            <consortium name="EnsemblMetazoa"/>
        </authorList>
    </citation>
    <scope>IDENTIFICATION</scope>
    <source>
        <strain evidence="2">DF5081</strain>
    </source>
</reference>
<dbReference type="EnsemblMetazoa" id="CJA01089.1">
    <property type="protein sequence ID" value="CJA01089.1"/>
    <property type="gene ID" value="WBGene00120293"/>
</dbReference>
<dbReference type="GO" id="GO:0030422">
    <property type="term" value="P:siRNA processing"/>
    <property type="evidence" value="ECO:0007669"/>
    <property type="project" value="EnsemblMetazoa"/>
</dbReference>
<dbReference type="AlphaFoldDB" id="A0A8R1HIU6"/>
<dbReference type="Gene3D" id="1.25.40.760">
    <property type="match status" value="1"/>
</dbReference>
<organism evidence="2 3">
    <name type="scientific">Caenorhabditis japonica</name>
    <dbReference type="NCBI Taxonomy" id="281687"/>
    <lineage>
        <taxon>Eukaryota</taxon>
        <taxon>Metazoa</taxon>
        <taxon>Ecdysozoa</taxon>
        <taxon>Nematoda</taxon>
        <taxon>Chromadorea</taxon>
        <taxon>Rhabditida</taxon>
        <taxon>Rhabditina</taxon>
        <taxon>Rhabditomorpha</taxon>
        <taxon>Rhabditoidea</taxon>
        <taxon>Rhabditidae</taxon>
        <taxon>Peloderinae</taxon>
        <taxon>Caenorhabditis</taxon>
    </lineage>
</organism>
<accession>A0A8R1HIU6</accession>
<dbReference type="GO" id="GO:0005737">
    <property type="term" value="C:cytoplasm"/>
    <property type="evidence" value="ECO:0007669"/>
    <property type="project" value="EnsemblMetazoa"/>
</dbReference>
<dbReference type="InterPro" id="IPR002716">
    <property type="entry name" value="PIN_dom"/>
</dbReference>
<reference evidence="3" key="1">
    <citation type="submission" date="2010-08" db="EMBL/GenBank/DDBJ databases">
        <authorList>
            <consortium name="Caenorhabditis japonica Sequencing Consortium"/>
            <person name="Wilson R.K."/>
        </authorList>
    </citation>
    <scope>NUCLEOTIDE SEQUENCE [LARGE SCALE GENOMIC DNA]</scope>
    <source>
        <strain evidence="3">DF5081</strain>
    </source>
</reference>
<dbReference type="GO" id="GO:0035194">
    <property type="term" value="P:regulatory ncRNA-mediated post-transcriptional gene silencing"/>
    <property type="evidence" value="ECO:0007669"/>
    <property type="project" value="EnsemblMetazoa"/>
</dbReference>
<dbReference type="Gene3D" id="3.40.50.1010">
    <property type="entry name" value="5'-nuclease"/>
    <property type="match status" value="1"/>
</dbReference>
<dbReference type="Pfam" id="PF22695">
    <property type="entry name" value="EST1-like_DNA_bind"/>
    <property type="match status" value="1"/>
</dbReference>
<dbReference type="GO" id="GO:0017151">
    <property type="term" value="F:DEAD/H-box RNA helicase binding"/>
    <property type="evidence" value="ECO:0007669"/>
    <property type="project" value="EnsemblMetazoa"/>
</dbReference>
<dbReference type="InterPro" id="IPR054534">
    <property type="entry name" value="EST1-like_DNA_bind"/>
</dbReference>
<dbReference type="GO" id="GO:0000184">
    <property type="term" value="P:nuclear-transcribed mRNA catabolic process, nonsense-mediated decay"/>
    <property type="evidence" value="ECO:0007669"/>
    <property type="project" value="EnsemblMetazoa"/>
</dbReference>
<evidence type="ECO:0000259" key="1">
    <source>
        <dbReference type="SMART" id="SM00670"/>
    </source>
</evidence>
<keyword evidence="3" id="KW-1185">Reference proteome</keyword>
<proteinExistence type="predicted"/>
<dbReference type="Gene3D" id="1.25.40.10">
    <property type="entry name" value="Tetratricopeptide repeat domain"/>
    <property type="match status" value="1"/>
</dbReference>
<dbReference type="GO" id="GO:0051721">
    <property type="term" value="F:protein phosphatase 2A binding"/>
    <property type="evidence" value="ECO:0007669"/>
    <property type="project" value="EnsemblMetazoa"/>
</dbReference>
<dbReference type="GO" id="GO:0005634">
    <property type="term" value="C:nucleus"/>
    <property type="evidence" value="ECO:0007669"/>
    <property type="project" value="EnsemblMetazoa"/>
</dbReference>
<feature type="domain" description="PIN" evidence="1">
    <location>
        <begin position="431"/>
        <end position="548"/>
    </location>
</feature>
<dbReference type="InterPro" id="IPR011990">
    <property type="entry name" value="TPR-like_helical_dom_sf"/>
</dbReference>
<sequence>MAKSEVKLKFDRYCAQLEKYGTTETIHSPNMALLRKKARKLLIELMKEEADHSHELNKLWSTGYYRPYQFFAQTSDSSVETSTFLTIFCGELHELLALSEKYAAQLNLFIGDLHRYMPDDEIQKTLASGFYARSIELDPRQGRAFFVFSTTRDDLKFAEKLRLLILAQLAEKSYDTDGKLMDLIRDNINCEEENPDKFLAEFINWALFQKVSKSESHKIGSKLSETFKLMIEKKSEADWPMIMSACRLASSLAMENAGFSRFMDCFDAISEIHLTLYSKNLTSIRSLFEAVAWISTVGNTFESLDMLKNEPYRMSISSFAKTIWSNLNDAVCNHLNNVFSSSSSSSSVSTFSDSESIAFLLHGPKLESLSILSSLVHQILSLKNPTMKKSDNNGETAFCRINQSSPRRLDIPIEAIIEKVDLSNREDWKPVYVIMDLNTIIKNINVAIKIWKMDDFICILPSTVLRQLDDLKTQNRSIRSVIRTLMELQLEGRIIMKKCEDERKCAERLVESVRKNSKDHEEIVGFICEHPDSEEQLEGVTFYKIDDFWKRCLD</sequence>
<evidence type="ECO:0000313" key="3">
    <source>
        <dbReference type="Proteomes" id="UP000005237"/>
    </source>
</evidence>
<dbReference type="SUPFAM" id="SSF48452">
    <property type="entry name" value="TPR-like"/>
    <property type="match status" value="1"/>
</dbReference>